<proteinExistence type="predicted"/>
<feature type="compositionally biased region" description="Basic and acidic residues" evidence="1">
    <location>
        <begin position="70"/>
        <end position="88"/>
    </location>
</feature>
<dbReference type="EMBL" id="CP108473">
    <property type="protein sequence ID" value="WUS26912.1"/>
    <property type="molecule type" value="Genomic_DNA"/>
</dbReference>
<dbReference type="Proteomes" id="UP000435837">
    <property type="component" value="Unassembled WGS sequence"/>
</dbReference>
<reference evidence="2 4" key="1">
    <citation type="submission" date="2019-12" db="EMBL/GenBank/DDBJ databases">
        <title>Whole genome shotgun sequence of Streptomyces caniferus NBRC 15389.</title>
        <authorList>
            <person name="Ichikawa N."/>
            <person name="Kimura A."/>
            <person name="Kitahashi Y."/>
            <person name="Komaki H."/>
            <person name="Tamura T."/>
        </authorList>
    </citation>
    <scope>NUCLEOTIDE SEQUENCE [LARGE SCALE GENOMIC DNA]</scope>
    <source>
        <strain evidence="2 4">NBRC 15389</strain>
    </source>
</reference>
<evidence type="ECO:0000313" key="4">
    <source>
        <dbReference type="Proteomes" id="UP000435837"/>
    </source>
</evidence>
<evidence type="ECO:0000256" key="1">
    <source>
        <dbReference type="SAM" id="MobiDB-lite"/>
    </source>
</evidence>
<feature type="compositionally biased region" description="Basic and acidic residues" evidence="1">
    <location>
        <begin position="54"/>
        <end position="63"/>
    </location>
</feature>
<dbReference type="RefSeq" id="WP_246296062.1">
    <property type="nucleotide sequence ID" value="NZ_BAAATH010000020.1"/>
</dbReference>
<dbReference type="Proteomes" id="UP001432292">
    <property type="component" value="Chromosome"/>
</dbReference>
<evidence type="ECO:0000313" key="5">
    <source>
        <dbReference type="Proteomes" id="UP001432292"/>
    </source>
</evidence>
<dbReference type="GeneID" id="96633936"/>
<organism evidence="2 4">
    <name type="scientific">Streptomyces caniferus</name>
    <dbReference type="NCBI Taxonomy" id="285557"/>
    <lineage>
        <taxon>Bacteria</taxon>
        <taxon>Bacillati</taxon>
        <taxon>Actinomycetota</taxon>
        <taxon>Actinomycetes</taxon>
        <taxon>Kitasatosporales</taxon>
        <taxon>Streptomycetaceae</taxon>
        <taxon>Streptomyces</taxon>
    </lineage>
</organism>
<name>A0A640SCD6_9ACTN</name>
<sequence>MLGDPLDRRPGFRQCTAGLLMHSDLHRPGLGVVQNPADQIVPERQLLTGLGQDSRLDDFHDQSQHLTDAPAEHLRQQGDREARADHRSHPQQMEGVRGQETQTVHDRVRQ</sequence>
<reference evidence="3" key="2">
    <citation type="submission" date="2022-10" db="EMBL/GenBank/DDBJ databases">
        <title>The complete genomes of actinobacterial strains from the NBC collection.</title>
        <authorList>
            <person name="Joergensen T.S."/>
            <person name="Alvarez Arevalo M."/>
            <person name="Sterndorff E.B."/>
            <person name="Faurdal D."/>
            <person name="Vuksanovic O."/>
            <person name="Mourched A.-S."/>
            <person name="Charusanti P."/>
            <person name="Shaw S."/>
            <person name="Blin K."/>
            <person name="Weber T."/>
        </authorList>
    </citation>
    <scope>NUCLEOTIDE SEQUENCE</scope>
    <source>
        <strain evidence="3">NBC_01256</strain>
    </source>
</reference>
<dbReference type="EMBL" id="BLIN01000005">
    <property type="protein sequence ID" value="GFE08176.1"/>
    <property type="molecule type" value="Genomic_DNA"/>
</dbReference>
<evidence type="ECO:0000313" key="2">
    <source>
        <dbReference type="EMBL" id="GFE08176.1"/>
    </source>
</evidence>
<dbReference type="AlphaFoldDB" id="A0A640SCD6"/>
<accession>A0A640SCD6</accession>
<protein>
    <submittedName>
        <fullName evidence="2">Uncharacterized protein</fullName>
    </submittedName>
</protein>
<keyword evidence="5" id="KW-1185">Reference proteome</keyword>
<feature type="region of interest" description="Disordered" evidence="1">
    <location>
        <begin position="53"/>
        <end position="110"/>
    </location>
</feature>
<gene>
    <name evidence="3" type="ORF">OG727_34065</name>
    <name evidence="2" type="ORF">Scani_44440</name>
</gene>
<evidence type="ECO:0000313" key="3">
    <source>
        <dbReference type="EMBL" id="WUS26912.1"/>
    </source>
</evidence>